<sequence>MTPKQADDQPAFESGAIHSGLISNLSASEWRDGIGKEIITRWERRFSTSAESAHLKTSEGCADRATGAMDNVVNELLPPFQNLLEGRRGQDLFILELTEIILACLPRVSWACLPYIASSSKHQFVPSSQSHYVIFEISDSFGDDSLQLWGCATIIGHDFQGLPNKWQIKHAYKTEGHKQLWNCLGTGMEISICCLNGKIVIPPKAN</sequence>
<keyword evidence="2" id="KW-1185">Reference proteome</keyword>
<evidence type="ECO:0000313" key="1">
    <source>
        <dbReference type="EMBL" id="KNE89228.1"/>
    </source>
</evidence>
<evidence type="ECO:0000313" key="2">
    <source>
        <dbReference type="Proteomes" id="UP000054564"/>
    </source>
</evidence>
<dbReference type="Proteomes" id="UP000054564">
    <property type="component" value="Unassembled WGS sequence"/>
</dbReference>
<dbReference type="AlphaFoldDB" id="A0A0L0UQB6"/>
<reference evidence="2" key="1">
    <citation type="submission" date="2014-03" db="EMBL/GenBank/DDBJ databases">
        <title>The Genome Sequence of Puccinia striiformis f. sp. tritici PST-78.</title>
        <authorList>
            <consortium name="The Broad Institute Genome Sequencing Platform"/>
            <person name="Cuomo C."/>
            <person name="Hulbert S."/>
            <person name="Chen X."/>
            <person name="Walker B."/>
            <person name="Young S.K."/>
            <person name="Zeng Q."/>
            <person name="Gargeya S."/>
            <person name="Fitzgerald M."/>
            <person name="Haas B."/>
            <person name="Abouelleil A."/>
            <person name="Alvarado L."/>
            <person name="Arachchi H.M."/>
            <person name="Berlin A.M."/>
            <person name="Chapman S.B."/>
            <person name="Goldberg J."/>
            <person name="Griggs A."/>
            <person name="Gujja S."/>
            <person name="Hansen M."/>
            <person name="Howarth C."/>
            <person name="Imamovic A."/>
            <person name="Larimer J."/>
            <person name="McCowan C."/>
            <person name="Montmayeur A."/>
            <person name="Murphy C."/>
            <person name="Neiman D."/>
            <person name="Pearson M."/>
            <person name="Priest M."/>
            <person name="Roberts A."/>
            <person name="Saif S."/>
            <person name="Shea T."/>
            <person name="Sisk P."/>
            <person name="Sykes S."/>
            <person name="Wortman J."/>
            <person name="Nusbaum C."/>
            <person name="Birren B."/>
        </authorList>
    </citation>
    <scope>NUCLEOTIDE SEQUENCE [LARGE SCALE GENOMIC DNA]</scope>
    <source>
        <strain evidence="2">race PST-78</strain>
    </source>
</reference>
<dbReference type="EMBL" id="AJIL01000440">
    <property type="protein sequence ID" value="KNE89228.1"/>
    <property type="molecule type" value="Genomic_DNA"/>
</dbReference>
<accession>A0A0L0UQB6</accession>
<proteinExistence type="predicted"/>
<gene>
    <name evidence="1" type="ORF">PSTG_17318</name>
</gene>
<feature type="non-terminal residue" evidence="1">
    <location>
        <position position="206"/>
    </location>
</feature>
<comment type="caution">
    <text evidence="1">The sequence shown here is derived from an EMBL/GenBank/DDBJ whole genome shotgun (WGS) entry which is preliminary data.</text>
</comment>
<name>A0A0L0UQB6_9BASI</name>
<organism evidence="1 2">
    <name type="scientific">Puccinia striiformis f. sp. tritici PST-78</name>
    <dbReference type="NCBI Taxonomy" id="1165861"/>
    <lineage>
        <taxon>Eukaryota</taxon>
        <taxon>Fungi</taxon>
        <taxon>Dikarya</taxon>
        <taxon>Basidiomycota</taxon>
        <taxon>Pucciniomycotina</taxon>
        <taxon>Pucciniomycetes</taxon>
        <taxon>Pucciniales</taxon>
        <taxon>Pucciniaceae</taxon>
        <taxon>Puccinia</taxon>
    </lineage>
</organism>
<protein>
    <submittedName>
        <fullName evidence="1">Uncharacterized protein</fullName>
    </submittedName>
</protein>